<protein>
    <submittedName>
        <fullName evidence="1">Uncharacterized protein</fullName>
    </submittedName>
</protein>
<dbReference type="AlphaFoldDB" id="A0A1E5LFJ1"/>
<keyword evidence="2" id="KW-1185">Reference proteome</keyword>
<dbReference type="EMBL" id="MJEH01000022">
    <property type="protein sequence ID" value="OEH92833.1"/>
    <property type="molecule type" value="Genomic_DNA"/>
</dbReference>
<evidence type="ECO:0000313" key="2">
    <source>
        <dbReference type="Proteomes" id="UP000095209"/>
    </source>
</evidence>
<dbReference type="RefSeq" id="WP_069717275.1">
    <property type="nucleotide sequence ID" value="NZ_MJEH01000022.1"/>
</dbReference>
<proteinExistence type="predicted"/>
<sequence length="84" mass="9703">MGEQQRWQLLGEVVLEFQTQLKNDFETERIGQLVLDVVRDSKDDTLISLVEEAYNQLPNNIAAIECLNEAKAYVYRKIDEISNS</sequence>
<reference evidence="1 2" key="1">
    <citation type="submission" date="2016-08" db="EMBL/GenBank/DDBJ databases">
        <title>Genome of Bacillus solimangrovi GH2-4.</title>
        <authorList>
            <person name="Lim S."/>
            <person name="Kim B.-C."/>
        </authorList>
    </citation>
    <scope>NUCLEOTIDE SEQUENCE [LARGE SCALE GENOMIC DNA]</scope>
    <source>
        <strain evidence="1 2">GH2-4</strain>
    </source>
</reference>
<accession>A0A1E5LFJ1</accession>
<name>A0A1E5LFJ1_9BACI</name>
<gene>
    <name evidence="1" type="ORF">BFG57_02225</name>
</gene>
<comment type="caution">
    <text evidence="1">The sequence shown here is derived from an EMBL/GenBank/DDBJ whole genome shotgun (WGS) entry which is preliminary data.</text>
</comment>
<evidence type="ECO:0000313" key="1">
    <source>
        <dbReference type="EMBL" id="OEH92833.1"/>
    </source>
</evidence>
<dbReference type="STRING" id="1305675.BFG57_02225"/>
<dbReference type="OrthoDB" id="2887025at2"/>
<organism evidence="1 2">
    <name type="scientific">Bacillus solimangrovi</name>
    <dbReference type="NCBI Taxonomy" id="1305675"/>
    <lineage>
        <taxon>Bacteria</taxon>
        <taxon>Bacillati</taxon>
        <taxon>Bacillota</taxon>
        <taxon>Bacilli</taxon>
        <taxon>Bacillales</taxon>
        <taxon>Bacillaceae</taxon>
        <taxon>Bacillus</taxon>
    </lineage>
</organism>
<dbReference type="Proteomes" id="UP000095209">
    <property type="component" value="Unassembled WGS sequence"/>
</dbReference>